<name>Q0GP66_HSPV</name>
<organismHost>
    <name type="scientific">Bos taurus</name>
    <name type="common">Bovine</name>
    <dbReference type="NCBI Taxonomy" id="9913"/>
</organismHost>
<evidence type="ECO:0000313" key="1">
    <source>
        <dbReference type="EMBL" id="ABH08125.1"/>
    </source>
</evidence>
<proteinExistence type="predicted"/>
<reference evidence="2" key="2">
    <citation type="journal article" date="2018" name="PLoS ONE">
        <title>Construction of an infectious horsepox virus vaccine from chemically synthesized DNA fragments.</title>
        <authorList>
            <person name="Noyce R.S."/>
            <person name="Lederman S."/>
            <person name="Evans D.H."/>
        </authorList>
    </citation>
    <scope>NUCLEOTIDE SEQUENCE [LARGE SCALE GENOMIC DNA]</scope>
    <source>
        <strain evidence="2">MNR</strain>
    </source>
</reference>
<dbReference type="EMBL" id="DQ792504">
    <property type="protein sequence ID" value="ABH08125.1"/>
    <property type="molecule type" value="Genomic_DNA"/>
</dbReference>
<organismHost>
    <name type="scientific">Equus caballus</name>
    <name type="common">Horse</name>
    <dbReference type="NCBI Taxonomy" id="9796"/>
</organismHost>
<evidence type="ECO:0000313" key="3">
    <source>
        <dbReference type="Proteomes" id="UP000111173"/>
    </source>
</evidence>
<reference evidence="1" key="1">
    <citation type="journal article" date="2006" name="J. Virol.">
        <title>Genome of horsepox virus.</title>
        <authorList>
            <person name="Tulman E.R."/>
            <person name="Delhon G."/>
            <person name="Afonso C.L."/>
            <person name="Lu Z."/>
            <person name="Zsak L."/>
            <person name="Sandybaev N.T."/>
            <person name="Kerembekova U.Z."/>
            <person name="Zaitsev V.L."/>
            <person name="Kutish G.F."/>
            <person name="Rock D.L."/>
        </authorList>
    </citation>
    <scope>NUCLEOTIDE SEQUENCE [LARGE SCALE GENOMIC DNA]</scope>
    <source>
        <strain evidence="1">MNR-76</strain>
    </source>
</reference>
<dbReference type="Proteomes" id="UP000111173">
    <property type="component" value="Segment"/>
</dbReference>
<accession>Q0GP66</accession>
<protein>
    <submittedName>
        <fullName evidence="1">HSPV026a</fullName>
    </submittedName>
</protein>
<evidence type="ECO:0000313" key="2">
    <source>
        <dbReference type="EMBL" id="AUD55181.1"/>
    </source>
</evidence>
<dbReference type="Proteomes" id="UP000315999">
    <property type="component" value="Segment"/>
</dbReference>
<organism evidence="1 3">
    <name type="scientific">Horsepox virus</name>
    <name type="common">HSPV</name>
    <dbReference type="NCBI Taxonomy" id="397342"/>
    <lineage>
        <taxon>Viruses</taxon>
        <taxon>Varidnaviria</taxon>
        <taxon>Bamfordvirae</taxon>
        <taxon>Nucleocytoviricota</taxon>
        <taxon>Pokkesviricetes</taxon>
        <taxon>Chitovirales</taxon>
        <taxon>Poxviridae</taxon>
        <taxon>Chordopoxvirinae</taxon>
        <taxon>Orthopoxvirus</taxon>
        <taxon>Vaccinia virus</taxon>
    </lineage>
</organism>
<sequence length="64" mass="7936">MVLRWLENKRVNIDDFTKVMFVIRFKFITYSELTNAIKKIAPEYRQCLQDLYHMKITRPRHFDN</sequence>
<dbReference type="EMBL" id="KY349117">
    <property type="protein sequence ID" value="AUD55181.1"/>
    <property type="molecule type" value="Genomic_DNA"/>
</dbReference>
<organismHost>
    <name type="scientific">Homo sapiens</name>
    <name type="common">Human</name>
    <dbReference type="NCBI Taxonomy" id="9606"/>
</organismHost>